<dbReference type="PROSITE" id="PS50041">
    <property type="entry name" value="C_TYPE_LECTIN_2"/>
    <property type="match status" value="2"/>
</dbReference>
<dbReference type="Proteomes" id="UP001558613">
    <property type="component" value="Unassembled WGS sequence"/>
</dbReference>
<dbReference type="InterPro" id="IPR016186">
    <property type="entry name" value="C-type_lectin-like/link_sf"/>
</dbReference>
<dbReference type="Gene3D" id="3.10.100.10">
    <property type="entry name" value="Mannose-Binding Protein A, subunit A"/>
    <property type="match status" value="2"/>
</dbReference>
<dbReference type="InterPro" id="IPR016187">
    <property type="entry name" value="CTDL_fold"/>
</dbReference>
<sequence>MSWPEAQSYCRSRYTDLATVDSKGDVNRLINIADAGYNGSMWIGLKRGTQKRWGWSNGENTTSEHYNWALGEPNEGAYCVSTYSGLWYDMPCNHLRYFLCYTGNTTYLIKSAKTWIDAQSYCRQYYADLPTIHNSVENDQVNKIILPGWYIWIGLFLDSWEWSDKWILFFRHWAAVQLSESSGSGDCVGMSKNNSGRWAQYSCELQQPFICHGGEYLTN</sequence>
<feature type="domain" description="C-type lectin" evidence="1">
    <location>
        <begin position="1"/>
        <end position="101"/>
    </location>
</feature>
<keyword evidence="3" id="KW-1185">Reference proteome</keyword>
<proteinExistence type="predicted"/>
<dbReference type="InterPro" id="IPR001304">
    <property type="entry name" value="C-type_lectin-like"/>
</dbReference>
<protein>
    <recommendedName>
        <fullName evidence="1">C-type lectin domain-containing protein</fullName>
    </recommendedName>
</protein>
<evidence type="ECO:0000313" key="2">
    <source>
        <dbReference type="EMBL" id="KAL1280941.1"/>
    </source>
</evidence>
<dbReference type="PANTHER" id="PTHR45784:SF3">
    <property type="entry name" value="C-TYPE LECTIN DOMAIN FAMILY 4 MEMBER K-LIKE-RELATED"/>
    <property type="match status" value="1"/>
</dbReference>
<comment type="caution">
    <text evidence="2">The sequence shown here is derived from an EMBL/GenBank/DDBJ whole genome shotgun (WGS) entry which is preliminary data.</text>
</comment>
<dbReference type="SMART" id="SM00034">
    <property type="entry name" value="CLECT"/>
    <property type="match status" value="2"/>
</dbReference>
<dbReference type="SUPFAM" id="SSF56436">
    <property type="entry name" value="C-type lectin-like"/>
    <property type="match status" value="2"/>
</dbReference>
<organism evidence="2 3">
    <name type="scientific">Cirrhinus molitorella</name>
    <name type="common">mud carp</name>
    <dbReference type="NCBI Taxonomy" id="172907"/>
    <lineage>
        <taxon>Eukaryota</taxon>
        <taxon>Metazoa</taxon>
        <taxon>Chordata</taxon>
        <taxon>Craniata</taxon>
        <taxon>Vertebrata</taxon>
        <taxon>Euteleostomi</taxon>
        <taxon>Actinopterygii</taxon>
        <taxon>Neopterygii</taxon>
        <taxon>Teleostei</taxon>
        <taxon>Ostariophysi</taxon>
        <taxon>Cypriniformes</taxon>
        <taxon>Cyprinidae</taxon>
        <taxon>Labeoninae</taxon>
        <taxon>Labeonini</taxon>
        <taxon>Cirrhinus</taxon>
    </lineage>
</organism>
<name>A0ABR3NWI8_9TELE</name>
<accession>A0ABR3NWI8</accession>
<feature type="domain" description="C-type lectin" evidence="1">
    <location>
        <begin position="101"/>
        <end position="212"/>
    </location>
</feature>
<dbReference type="PANTHER" id="PTHR45784">
    <property type="entry name" value="C-TYPE LECTIN DOMAIN FAMILY 20 MEMBER A-RELATED"/>
    <property type="match status" value="1"/>
</dbReference>
<gene>
    <name evidence="2" type="ORF">QQF64_015541</name>
</gene>
<dbReference type="Pfam" id="PF00059">
    <property type="entry name" value="Lectin_C"/>
    <property type="match status" value="2"/>
</dbReference>
<reference evidence="2 3" key="1">
    <citation type="submission" date="2023-09" db="EMBL/GenBank/DDBJ databases">
        <authorList>
            <person name="Wang M."/>
        </authorList>
    </citation>
    <scope>NUCLEOTIDE SEQUENCE [LARGE SCALE GENOMIC DNA]</scope>
    <source>
        <strain evidence="2">GT-2023</strain>
        <tissue evidence="2">Liver</tissue>
    </source>
</reference>
<evidence type="ECO:0000259" key="1">
    <source>
        <dbReference type="PROSITE" id="PS50041"/>
    </source>
</evidence>
<dbReference type="EMBL" id="JAYMGO010000002">
    <property type="protein sequence ID" value="KAL1280941.1"/>
    <property type="molecule type" value="Genomic_DNA"/>
</dbReference>
<evidence type="ECO:0000313" key="3">
    <source>
        <dbReference type="Proteomes" id="UP001558613"/>
    </source>
</evidence>